<dbReference type="PANTHER" id="PTHR30313:SF2">
    <property type="entry name" value="DNA PRIMASE"/>
    <property type="match status" value="1"/>
</dbReference>
<dbReference type="Pfam" id="PF01807">
    <property type="entry name" value="Zn_ribbon_DnaG"/>
    <property type="match status" value="1"/>
</dbReference>
<name>A0A2T2WVC0_9FIRM</name>
<dbReference type="EMBL" id="PXYT01000040">
    <property type="protein sequence ID" value="PSR26191.1"/>
    <property type="molecule type" value="Genomic_DNA"/>
</dbReference>
<comment type="caution">
    <text evidence="5">The sequence shown here is derived from an EMBL/GenBank/DDBJ whole genome shotgun (WGS) entry which is preliminary data.</text>
</comment>
<dbReference type="GO" id="GO:0003677">
    <property type="term" value="F:DNA binding"/>
    <property type="evidence" value="ECO:0007669"/>
    <property type="project" value="InterPro"/>
</dbReference>
<dbReference type="Gene3D" id="3.90.580.10">
    <property type="entry name" value="Zinc finger, CHC2-type domain"/>
    <property type="match status" value="1"/>
</dbReference>
<accession>A0A2T2WVC0</accession>
<evidence type="ECO:0000259" key="4">
    <source>
        <dbReference type="SMART" id="SM00400"/>
    </source>
</evidence>
<dbReference type="InterPro" id="IPR002694">
    <property type="entry name" value="Znf_CHC2"/>
</dbReference>
<keyword evidence="1" id="KW-0479">Metal-binding</keyword>
<dbReference type="InterPro" id="IPR036977">
    <property type="entry name" value="DNA_primase_Znf_CHC2"/>
</dbReference>
<dbReference type="PANTHER" id="PTHR30313">
    <property type="entry name" value="DNA PRIMASE"/>
    <property type="match status" value="1"/>
</dbReference>
<reference evidence="5 6" key="1">
    <citation type="journal article" date="2014" name="BMC Genomics">
        <title>Comparison of environmental and isolate Sulfobacillus genomes reveals diverse carbon, sulfur, nitrogen, and hydrogen metabolisms.</title>
        <authorList>
            <person name="Justice N.B."/>
            <person name="Norman A."/>
            <person name="Brown C.T."/>
            <person name="Singh A."/>
            <person name="Thomas B.C."/>
            <person name="Banfield J.F."/>
        </authorList>
    </citation>
    <scope>NUCLEOTIDE SEQUENCE [LARGE SCALE GENOMIC DNA]</scope>
    <source>
        <strain evidence="5">AMDSBA1</strain>
    </source>
</reference>
<keyword evidence="2" id="KW-0863">Zinc-finger</keyword>
<protein>
    <recommendedName>
        <fullName evidence="4">Zinc finger CHC2-type domain-containing protein</fullName>
    </recommendedName>
</protein>
<evidence type="ECO:0000256" key="1">
    <source>
        <dbReference type="ARBA" id="ARBA00022723"/>
    </source>
</evidence>
<dbReference type="GO" id="GO:0005737">
    <property type="term" value="C:cytoplasm"/>
    <property type="evidence" value="ECO:0007669"/>
    <property type="project" value="TreeGrafter"/>
</dbReference>
<gene>
    <name evidence="5" type="ORF">C7B43_14615</name>
</gene>
<keyword evidence="3" id="KW-0862">Zinc</keyword>
<dbReference type="GO" id="GO:0003899">
    <property type="term" value="F:DNA-directed RNA polymerase activity"/>
    <property type="evidence" value="ECO:0007669"/>
    <property type="project" value="InterPro"/>
</dbReference>
<dbReference type="Proteomes" id="UP000242699">
    <property type="component" value="Unassembled WGS sequence"/>
</dbReference>
<dbReference type="SMART" id="SM00400">
    <property type="entry name" value="ZnF_CHCC"/>
    <property type="match status" value="1"/>
</dbReference>
<evidence type="ECO:0000313" key="6">
    <source>
        <dbReference type="Proteomes" id="UP000242699"/>
    </source>
</evidence>
<evidence type="ECO:0000256" key="3">
    <source>
        <dbReference type="ARBA" id="ARBA00022833"/>
    </source>
</evidence>
<dbReference type="InterPro" id="IPR050219">
    <property type="entry name" value="DnaG_primase"/>
</dbReference>
<dbReference type="AlphaFoldDB" id="A0A2T2WVC0"/>
<evidence type="ECO:0000313" key="5">
    <source>
        <dbReference type="EMBL" id="PSR26191.1"/>
    </source>
</evidence>
<proteinExistence type="predicted"/>
<dbReference type="Pfam" id="PF12965">
    <property type="entry name" value="DUF3854"/>
    <property type="match status" value="1"/>
</dbReference>
<sequence>MSMSWDFHQLRTDVDLVGLITQRVPLTRRGSRWWGQCPFHDDRHPSFEVSPGHHVWRCWVCNVGGDAIDWVRLTENCSTIEAIHRLEGTVVTAPAPPPLPAPDPLASRIRRHAAFQALLQAAGLRTDHHQALRQRGLSDGAIAQAGYASLPSGSRHHLIAAMLQAVPDLRGIPGVSRRVQGRGWKLQGAPGLLIPVRDHAGRIQGCQIRRDSPGARYQWLTSTPHDGQWTGASPGSPFHVAGQAYVTPRSVWWVTEGPLKADVAAFFLHQPVLGLPGITVWPKLARALSAWHPVAVVLAFDQDGTPDVRQIVQSAQNQLAALVAQAGIAVRLAHWAEGPKGVDDALQAGLMIRTTRWPPFHPVGVQATASSESRAVL</sequence>
<dbReference type="GO" id="GO:0006269">
    <property type="term" value="P:DNA replication, synthesis of primer"/>
    <property type="evidence" value="ECO:0007669"/>
    <property type="project" value="TreeGrafter"/>
</dbReference>
<evidence type="ECO:0000256" key="2">
    <source>
        <dbReference type="ARBA" id="ARBA00022771"/>
    </source>
</evidence>
<dbReference type="SUPFAM" id="SSF57783">
    <property type="entry name" value="Zinc beta-ribbon"/>
    <property type="match status" value="1"/>
</dbReference>
<dbReference type="InterPro" id="IPR024385">
    <property type="entry name" value="DUF3854"/>
</dbReference>
<organism evidence="5 6">
    <name type="scientific">Sulfobacillus benefaciens</name>
    <dbReference type="NCBI Taxonomy" id="453960"/>
    <lineage>
        <taxon>Bacteria</taxon>
        <taxon>Bacillati</taxon>
        <taxon>Bacillota</taxon>
        <taxon>Clostridia</taxon>
        <taxon>Eubacteriales</taxon>
        <taxon>Clostridiales Family XVII. Incertae Sedis</taxon>
        <taxon>Sulfobacillus</taxon>
    </lineage>
</organism>
<feature type="domain" description="Zinc finger CHC2-type" evidence="4">
    <location>
        <begin position="33"/>
        <end position="87"/>
    </location>
</feature>
<dbReference type="GO" id="GO:0008270">
    <property type="term" value="F:zinc ion binding"/>
    <property type="evidence" value="ECO:0007669"/>
    <property type="project" value="UniProtKB-KW"/>
</dbReference>